<dbReference type="Proteomes" id="UP000003980">
    <property type="component" value="Unassembled WGS sequence"/>
</dbReference>
<dbReference type="STRING" id="671065.MetMK1DRAFT_00031760"/>
<dbReference type="InterPro" id="IPR053658">
    <property type="entry name" value="Cdv_Coordination_Protein"/>
</dbReference>
<gene>
    <name evidence="1" type="ORF">MetMK1DRAFT_00031760</name>
</gene>
<dbReference type="OrthoDB" id="42993at2157"/>
<protein>
    <submittedName>
        <fullName evidence="1">Uncharacterized protein</fullName>
    </submittedName>
</protein>
<evidence type="ECO:0000313" key="2">
    <source>
        <dbReference type="Proteomes" id="UP000003980"/>
    </source>
</evidence>
<dbReference type="NCBIfam" id="NF041009">
    <property type="entry name" value="cell_div_CdvB3"/>
    <property type="match status" value="1"/>
</dbReference>
<organism evidence="1 2">
    <name type="scientific">Metallosphaera yellowstonensis MK1</name>
    <dbReference type="NCBI Taxonomy" id="671065"/>
    <lineage>
        <taxon>Archaea</taxon>
        <taxon>Thermoproteota</taxon>
        <taxon>Thermoprotei</taxon>
        <taxon>Sulfolobales</taxon>
        <taxon>Sulfolobaceae</taxon>
        <taxon>Metallosphaera</taxon>
    </lineage>
</organism>
<reference evidence="1 2" key="1">
    <citation type="submission" date="2012-01" db="EMBL/GenBank/DDBJ databases">
        <title>Improved High-Quality Draft sequence of Metallosphaera yellowstonensis MK1.</title>
        <authorList>
            <consortium name="US DOE Joint Genome Institute"/>
            <person name="Lucas S."/>
            <person name="Han J."/>
            <person name="Cheng J.-F."/>
            <person name="Goodwin L."/>
            <person name="Pitluck S."/>
            <person name="Peters L."/>
            <person name="Teshima H."/>
            <person name="Detter J.C."/>
            <person name="Han C."/>
            <person name="Tapia R."/>
            <person name="Land M."/>
            <person name="Hauser L."/>
            <person name="Kyrpides N."/>
            <person name="Kozubal M."/>
            <person name="Macur R.E."/>
            <person name="Jay Z."/>
            <person name="Inskeep W."/>
            <person name="Woyke T."/>
        </authorList>
    </citation>
    <scope>NUCLEOTIDE SEQUENCE [LARGE SCALE GENOMIC DNA]</scope>
    <source>
        <strain evidence="1 2">MK1</strain>
    </source>
</reference>
<dbReference type="AlphaFoldDB" id="H2C9A5"/>
<evidence type="ECO:0000313" key="1">
    <source>
        <dbReference type="EMBL" id="EHP68731.1"/>
    </source>
</evidence>
<dbReference type="eggNOG" id="arCOG00454">
    <property type="taxonomic scope" value="Archaea"/>
</dbReference>
<name>H2C9A5_9CREN</name>
<proteinExistence type="predicted"/>
<dbReference type="EMBL" id="JH597770">
    <property type="protein sequence ID" value="EHP68731.1"/>
    <property type="molecule type" value="Genomic_DNA"/>
</dbReference>
<dbReference type="RefSeq" id="WP_009075463.1">
    <property type="nucleotide sequence ID" value="NZ_JH597770.1"/>
</dbReference>
<keyword evidence="2" id="KW-1185">Reference proteome</keyword>
<dbReference type="HOGENOM" id="CLU_137725_0_0_2"/>
<accession>H2C9A5</accession>
<sequence>MNKELHRFLVQTRTFRGKIRLWQGKLRNRAEHYRNLSAVNATRFSAIAQQYAKESEQLEKISQHLERMDVLLEMLEMKVETALYIDYIAQELVNVVEALREFKKETPFLGAELTMLLDELYTSFYTSFKVPEPVIIQAREKAVEVLQEADQLIRAREKEGKSSIKT</sequence>